<feature type="domain" description="Glycosyltransferase 2-like" evidence="1">
    <location>
        <begin position="5"/>
        <end position="125"/>
    </location>
</feature>
<dbReference type="InterPro" id="IPR029044">
    <property type="entry name" value="Nucleotide-diphossugar_trans"/>
</dbReference>
<gene>
    <name evidence="2" type="ORF">FRX57_01775</name>
</gene>
<dbReference type="PANTHER" id="PTHR22916">
    <property type="entry name" value="GLYCOSYLTRANSFERASE"/>
    <property type="match status" value="1"/>
</dbReference>
<dbReference type="GO" id="GO:0016758">
    <property type="term" value="F:hexosyltransferase activity"/>
    <property type="evidence" value="ECO:0007669"/>
    <property type="project" value="UniProtKB-ARBA"/>
</dbReference>
<dbReference type="InterPro" id="IPR001173">
    <property type="entry name" value="Glyco_trans_2-like"/>
</dbReference>
<keyword evidence="2" id="KW-0808">Transferase</keyword>
<evidence type="ECO:0000259" key="1">
    <source>
        <dbReference type="Pfam" id="PF00535"/>
    </source>
</evidence>
<dbReference type="OrthoDB" id="5986178at2"/>
<evidence type="ECO:0000313" key="3">
    <source>
        <dbReference type="Proteomes" id="UP000317430"/>
    </source>
</evidence>
<dbReference type="AlphaFoldDB" id="A0A5C5SG20"/>
<reference evidence="2 3" key="1">
    <citation type="submission" date="2019-08" db="EMBL/GenBank/DDBJ databases">
        <authorList>
            <person name="Lei W."/>
        </authorList>
    </citation>
    <scope>NUCLEOTIDE SEQUENCE [LARGE SCALE GENOMIC DNA]</scope>
    <source>
        <strain evidence="2 3">CCUG 66496</strain>
    </source>
</reference>
<keyword evidence="3" id="KW-1185">Reference proteome</keyword>
<dbReference type="CDD" id="cd00761">
    <property type="entry name" value="Glyco_tranf_GTA_type"/>
    <property type="match status" value="1"/>
</dbReference>
<protein>
    <submittedName>
        <fullName evidence="2">Glycosyltransferase family 2 protein</fullName>
    </submittedName>
</protein>
<comment type="caution">
    <text evidence="2">The sequence shown here is derived from an EMBL/GenBank/DDBJ whole genome shotgun (WGS) entry which is preliminary data.</text>
</comment>
<dbReference type="RefSeq" id="WP_146566035.1">
    <property type="nucleotide sequence ID" value="NZ_VOHL01000001.1"/>
</dbReference>
<accession>A0A5C5SG20</accession>
<dbReference type="SUPFAM" id="SSF53448">
    <property type="entry name" value="Nucleotide-diphospho-sugar transferases"/>
    <property type="match status" value="1"/>
</dbReference>
<dbReference type="EMBL" id="VOHL01000001">
    <property type="protein sequence ID" value="TWS98955.1"/>
    <property type="molecule type" value="Genomic_DNA"/>
</dbReference>
<name>A0A5C5SG20_9STRE</name>
<dbReference type="Proteomes" id="UP000317430">
    <property type="component" value="Unassembled WGS sequence"/>
</dbReference>
<proteinExistence type="predicted"/>
<organism evidence="2 3">
    <name type="scientific">Streptococcus cuniculipharyngis</name>
    <dbReference type="NCBI Taxonomy" id="1562651"/>
    <lineage>
        <taxon>Bacteria</taxon>
        <taxon>Bacillati</taxon>
        <taxon>Bacillota</taxon>
        <taxon>Bacilli</taxon>
        <taxon>Lactobacillales</taxon>
        <taxon>Streptococcaceae</taxon>
        <taxon>Streptococcus</taxon>
    </lineage>
</organism>
<dbReference type="Pfam" id="PF00535">
    <property type="entry name" value="Glycos_transf_2"/>
    <property type="match status" value="1"/>
</dbReference>
<dbReference type="Gene3D" id="3.90.550.10">
    <property type="entry name" value="Spore Coat Polysaccharide Biosynthesis Protein SpsA, Chain A"/>
    <property type="match status" value="1"/>
</dbReference>
<evidence type="ECO:0000313" key="2">
    <source>
        <dbReference type="EMBL" id="TWS98955.1"/>
    </source>
</evidence>
<dbReference type="PANTHER" id="PTHR22916:SF3">
    <property type="entry name" value="UDP-GLCNAC:BETAGAL BETA-1,3-N-ACETYLGLUCOSAMINYLTRANSFERASE-LIKE PROTEIN 1"/>
    <property type="match status" value="1"/>
</dbReference>
<sequence length="257" mass="29702">MKHTFVICAYGESPYLEECIQSLKAQTYSSRIICYSSTPNQLIKQACQTYDIPFYHKEGGGIGKDWNNALSFVETPYCTLAHQDDVYEKNYATKIMAAFEASPETTIAFSNYAEYREGVVMGSNLNLKIKSVMLAVMSWFPSSKAWRQLILAFGNPIACPAVSYHLKKLPGFQFSEELKVSLDWYAWYQISKHYQGRFSYVPEKLMYHRIHADSETTAMISDQTRTKEDLFMYELLWPKPLAKVLNGFYKWSQKSNH</sequence>